<protein>
    <recommendedName>
        <fullName evidence="7">Flavohemoglobin expression-modulating QEGLA motif protein</fullName>
    </recommendedName>
</protein>
<keyword evidence="3" id="KW-0378">Hydrolase</keyword>
<dbReference type="InterPro" id="IPR012548">
    <property type="entry name" value="MATCAP"/>
</dbReference>
<gene>
    <name evidence="5" type="ORF">A6E04_05150</name>
</gene>
<evidence type="ECO:0000256" key="4">
    <source>
        <dbReference type="ARBA" id="ARBA00023049"/>
    </source>
</evidence>
<sequence>MMQILSESEIVNKIQNLIPFEATLSDGGLTLRISEYQPYLATAVHNGHEMRASLSELCTLSDSERYVQESPYSGDFISSLPIVLLALDSRYEYDIDKTEATCIDNVWTSPLAEKESELSKSKHATYYRILHCLLTTLENEFGICSVYDLRSYNYQSTDEAIPTFNVGTKQINARRWRKKINDLLDRLNHVELPNIDVDAQENSVCTGLGYQATFVKEHFSKTVIFPLGVKKIYMDESRGESFPLVIEKLKEELKTVISGHVAAMLSRRSGAKKKVTPGQILASTLSAEAYKVDRALFKIAKGINTLSYINPSNLRQEKRRFLTKPFTYEPNFTYKQLDIDPYLFREQLYRLPVDDIRDADLQKLYRKVIDQLAVRIDLLTSIGTDDFLYNSLRYYGQPDDQDIANANFILHAKEYDEPEAQTVTPKEAMAAFHEAADEYGFKCKVIGSTQLIARAMVSGKTLKVNTGVMFGKKDLDALIHHELGVHMVTSINAEQQPLKILTLGLPGNTHTQEGLAILCEHLSGSFNLGRLKTLALRVIAVHKMVKGDSFSETFHCLKHDYDQNDDSAFTITARAYRGGGFTKDYLYLKGLRDALHMYEKEDLTSLFLGKTGFEFKPILDELIARNILPAPKFIPKALSISREKDPVLDWLMKSIR</sequence>
<reference evidence="5 6" key="1">
    <citation type="submission" date="2016-06" db="EMBL/GenBank/DDBJ databases">
        <authorList>
            <person name="Kjaerup R.B."/>
            <person name="Dalgaard T.S."/>
            <person name="Juul-Madsen H.R."/>
        </authorList>
    </citation>
    <scope>NUCLEOTIDE SEQUENCE [LARGE SCALE GENOMIC DNA]</scope>
    <source>
        <strain evidence="5 6">1S159</strain>
    </source>
</reference>
<name>A0A1B9P4F5_ALILO</name>
<dbReference type="Pfam" id="PF08014">
    <property type="entry name" value="MATCAP"/>
    <property type="match status" value="1"/>
</dbReference>
<dbReference type="EMBL" id="MAJU01000004">
    <property type="protein sequence ID" value="OCH23393.1"/>
    <property type="molecule type" value="Genomic_DNA"/>
</dbReference>
<keyword evidence="2" id="KW-0645">Protease</keyword>
<evidence type="ECO:0000313" key="5">
    <source>
        <dbReference type="EMBL" id="OCH23393.1"/>
    </source>
</evidence>
<dbReference type="Gene3D" id="3.40.630.40">
    <property type="entry name" value="Zn-dependent exopeptidases"/>
    <property type="match status" value="1"/>
</dbReference>
<accession>A0A1B9P4F5</accession>
<dbReference type="PANTHER" id="PTHR31817">
    <property type="match status" value="1"/>
</dbReference>
<dbReference type="GO" id="GO:0080164">
    <property type="term" value="P:regulation of nitric oxide metabolic process"/>
    <property type="evidence" value="ECO:0007669"/>
    <property type="project" value="TreeGrafter"/>
</dbReference>
<dbReference type="OrthoDB" id="9785840at2"/>
<evidence type="ECO:0008006" key="7">
    <source>
        <dbReference type="Google" id="ProtNLM"/>
    </source>
</evidence>
<dbReference type="NCBIfam" id="TIGR02421">
    <property type="entry name" value="QEGLA"/>
    <property type="match status" value="1"/>
</dbReference>
<organism evidence="5 6">
    <name type="scientific">Aliivibrio logei</name>
    <name type="common">Vibrio logei</name>
    <dbReference type="NCBI Taxonomy" id="688"/>
    <lineage>
        <taxon>Bacteria</taxon>
        <taxon>Pseudomonadati</taxon>
        <taxon>Pseudomonadota</taxon>
        <taxon>Gammaproteobacteria</taxon>
        <taxon>Vibrionales</taxon>
        <taxon>Vibrionaceae</taxon>
        <taxon>Aliivibrio</taxon>
    </lineage>
</organism>
<dbReference type="InterPro" id="IPR012656">
    <property type="entry name" value="CHP02421_QEGLA"/>
</dbReference>
<proteinExistence type="predicted"/>
<evidence type="ECO:0000256" key="2">
    <source>
        <dbReference type="ARBA" id="ARBA00022670"/>
    </source>
</evidence>
<dbReference type="STRING" id="688.A6E04_05150"/>
<evidence type="ECO:0000256" key="3">
    <source>
        <dbReference type="ARBA" id="ARBA00022801"/>
    </source>
</evidence>
<dbReference type="Proteomes" id="UP000093523">
    <property type="component" value="Unassembled WGS sequence"/>
</dbReference>
<evidence type="ECO:0000313" key="6">
    <source>
        <dbReference type="Proteomes" id="UP000093523"/>
    </source>
</evidence>
<dbReference type="GO" id="GO:0008237">
    <property type="term" value="F:metallopeptidase activity"/>
    <property type="evidence" value="ECO:0007669"/>
    <property type="project" value="UniProtKB-KW"/>
</dbReference>
<dbReference type="SMART" id="SM01154">
    <property type="entry name" value="DUF1704"/>
    <property type="match status" value="1"/>
</dbReference>
<comment type="cofactor">
    <cofactor evidence="1">
        <name>Zn(2+)</name>
        <dbReference type="ChEBI" id="CHEBI:29105"/>
    </cofactor>
</comment>
<evidence type="ECO:0000256" key="1">
    <source>
        <dbReference type="ARBA" id="ARBA00001947"/>
    </source>
</evidence>
<comment type="caution">
    <text evidence="5">The sequence shown here is derived from an EMBL/GenBank/DDBJ whole genome shotgun (WGS) entry which is preliminary data.</text>
</comment>
<dbReference type="AlphaFoldDB" id="A0A1B9P4F5"/>
<dbReference type="PANTHER" id="PTHR31817:SF0">
    <property type="entry name" value="CHROMOSOME UNDETERMINED SCAFFOLD_67, WHOLE GENOME SHOTGUN SEQUENCE"/>
    <property type="match status" value="1"/>
</dbReference>
<dbReference type="GO" id="GO:0006508">
    <property type="term" value="P:proteolysis"/>
    <property type="evidence" value="ECO:0007669"/>
    <property type="project" value="UniProtKB-KW"/>
</dbReference>
<keyword evidence="4" id="KW-0482">Metalloprotease</keyword>